<feature type="non-terminal residue" evidence="2">
    <location>
        <position position="90"/>
    </location>
</feature>
<protein>
    <recommendedName>
        <fullName evidence="1">RNA polymerase Rpb1 domain-containing protein</fullName>
    </recommendedName>
</protein>
<dbReference type="Proteomes" id="UP001215598">
    <property type="component" value="Unassembled WGS sequence"/>
</dbReference>
<keyword evidence="3" id="KW-1185">Reference proteome</keyword>
<dbReference type="GO" id="GO:0003899">
    <property type="term" value="F:DNA-directed RNA polymerase activity"/>
    <property type="evidence" value="ECO:0007669"/>
    <property type="project" value="InterPro"/>
</dbReference>
<comment type="caution">
    <text evidence="2">The sequence shown here is derived from an EMBL/GenBank/DDBJ whole genome shotgun (WGS) entry which is preliminary data.</text>
</comment>
<dbReference type="InterPro" id="IPR038593">
    <property type="entry name" value="RNA_pol_Rpb1_7_sf"/>
</dbReference>
<dbReference type="GO" id="GO:0003677">
    <property type="term" value="F:DNA binding"/>
    <property type="evidence" value="ECO:0007669"/>
    <property type="project" value="InterPro"/>
</dbReference>
<proteinExistence type="predicted"/>
<reference evidence="2" key="1">
    <citation type="submission" date="2023-03" db="EMBL/GenBank/DDBJ databases">
        <title>Massive genome expansion in bonnet fungi (Mycena s.s.) driven by repeated elements and novel gene families across ecological guilds.</title>
        <authorList>
            <consortium name="Lawrence Berkeley National Laboratory"/>
            <person name="Harder C.B."/>
            <person name="Miyauchi S."/>
            <person name="Viragh M."/>
            <person name="Kuo A."/>
            <person name="Thoen E."/>
            <person name="Andreopoulos B."/>
            <person name="Lu D."/>
            <person name="Skrede I."/>
            <person name="Drula E."/>
            <person name="Henrissat B."/>
            <person name="Morin E."/>
            <person name="Kohler A."/>
            <person name="Barry K."/>
            <person name="LaButti K."/>
            <person name="Morin E."/>
            <person name="Salamov A."/>
            <person name="Lipzen A."/>
            <person name="Mereny Z."/>
            <person name="Hegedus B."/>
            <person name="Baldrian P."/>
            <person name="Stursova M."/>
            <person name="Weitz H."/>
            <person name="Taylor A."/>
            <person name="Grigoriev I.V."/>
            <person name="Nagy L.G."/>
            <person name="Martin F."/>
            <person name="Kauserud H."/>
        </authorList>
    </citation>
    <scope>NUCLEOTIDE SEQUENCE</scope>
    <source>
        <strain evidence="2">CBHHK182m</strain>
    </source>
</reference>
<gene>
    <name evidence="2" type="ORF">B0H16DRAFT_1261307</name>
</gene>
<evidence type="ECO:0000313" key="2">
    <source>
        <dbReference type="EMBL" id="KAJ7751097.1"/>
    </source>
</evidence>
<accession>A0AAD7N995</accession>
<evidence type="ECO:0000259" key="1">
    <source>
        <dbReference type="Pfam" id="PF04990"/>
    </source>
</evidence>
<dbReference type="GO" id="GO:0006351">
    <property type="term" value="P:DNA-templated transcription"/>
    <property type="evidence" value="ECO:0007669"/>
    <property type="project" value="InterPro"/>
</dbReference>
<feature type="non-terminal residue" evidence="2">
    <location>
        <position position="1"/>
    </location>
</feature>
<dbReference type="Gene3D" id="3.30.1360.140">
    <property type="match status" value="1"/>
</dbReference>
<name>A0AAD7N995_9AGAR</name>
<feature type="domain" description="RNA polymerase Rpb1" evidence="1">
    <location>
        <begin position="1"/>
        <end position="77"/>
    </location>
</feature>
<dbReference type="InterPro" id="IPR007073">
    <property type="entry name" value="RNA_pol_Rpb1_7"/>
</dbReference>
<dbReference type="Pfam" id="PF04990">
    <property type="entry name" value="RNA_pol_Rpb1_7"/>
    <property type="match status" value="1"/>
</dbReference>
<organism evidence="2 3">
    <name type="scientific">Mycena metata</name>
    <dbReference type="NCBI Taxonomy" id="1033252"/>
    <lineage>
        <taxon>Eukaryota</taxon>
        <taxon>Fungi</taxon>
        <taxon>Dikarya</taxon>
        <taxon>Basidiomycota</taxon>
        <taxon>Agaricomycotina</taxon>
        <taxon>Agaricomycetes</taxon>
        <taxon>Agaricomycetidae</taxon>
        <taxon>Agaricales</taxon>
        <taxon>Marasmiineae</taxon>
        <taxon>Mycenaceae</taxon>
        <taxon>Mycena</taxon>
    </lineage>
</organism>
<dbReference type="EMBL" id="JARKIB010000063">
    <property type="protein sequence ID" value="KAJ7751097.1"/>
    <property type="molecule type" value="Genomic_DNA"/>
</dbReference>
<evidence type="ECO:0000313" key="3">
    <source>
        <dbReference type="Proteomes" id="UP001215598"/>
    </source>
</evidence>
<dbReference type="AlphaFoldDB" id="A0AAD7N995"/>
<sequence>SFFAIPDEDVESKLHLQSPWLFCLKLNQQKIGKLSVHYIASRIVGSFKSDLFVICSEDNSEKLIIRCRVLGGGNKEDAFLRQVVNSVSLR</sequence>